<proteinExistence type="inferred from homology"/>
<protein>
    <submittedName>
        <fullName evidence="4">SDR family oxidoreductase</fullName>
    </submittedName>
</protein>
<reference evidence="4 5" key="1">
    <citation type="submission" date="2020-01" db="EMBL/GenBank/DDBJ databases">
        <title>Complete genome sequence of Chitinophaga sp. H33E-04 isolated from quinoa roots.</title>
        <authorList>
            <person name="Weon H.-Y."/>
            <person name="Lee S.A."/>
        </authorList>
    </citation>
    <scope>NUCLEOTIDE SEQUENCE [LARGE SCALE GENOMIC DNA]</scope>
    <source>
        <strain evidence="4 5">H33E-04</strain>
    </source>
</reference>
<name>A0A6B9ZAC1_9BACT</name>
<dbReference type="GO" id="GO:0016491">
    <property type="term" value="F:oxidoreductase activity"/>
    <property type="evidence" value="ECO:0007669"/>
    <property type="project" value="UniProtKB-KW"/>
</dbReference>
<evidence type="ECO:0000259" key="3">
    <source>
        <dbReference type="SMART" id="SM00822"/>
    </source>
</evidence>
<dbReference type="PANTHER" id="PTHR43943:SF17">
    <property type="entry name" value="3-PHENYLPROPIONATE-DIHYDRODIOL_CINNAMIC ACID-DIHYDRODIOL DEHYDROGENASE"/>
    <property type="match status" value="1"/>
</dbReference>
<dbReference type="AlphaFoldDB" id="A0A6B9ZAC1"/>
<dbReference type="EMBL" id="CP048113">
    <property type="protein sequence ID" value="QHS58135.1"/>
    <property type="molecule type" value="Genomic_DNA"/>
</dbReference>
<sequence>MNRLENKVALITGGNSGIGFATAQLFIAEGAKVIITGRNQESIDKAVAELGTSASGIASDTGSMKDIMQLQAQVAAIHPVIDILFLNAGVAKFSPIEATTEAFFDEQFNINVKGSFFTIQQLLPILHDGGAIVLNTSINAHIGMANASVYAATKAAQLTLIRNLSAELIGRKIRVNAVSPGPVSTPLYGKLGLAADQLSATASHIQSSIPIGRFGTPEEIAKVALFLASDDSTFLLGSELIADGGMSTL</sequence>
<dbReference type="CDD" id="cd05233">
    <property type="entry name" value="SDR_c"/>
    <property type="match status" value="1"/>
</dbReference>
<dbReference type="Proteomes" id="UP000476411">
    <property type="component" value="Chromosome"/>
</dbReference>
<dbReference type="KEGG" id="chih:GWR21_00550"/>
<dbReference type="PANTHER" id="PTHR43943">
    <property type="entry name" value="DEHYDROGENASE/REDUCTASE (SDR FAMILY) MEMBER 4"/>
    <property type="match status" value="1"/>
</dbReference>
<dbReference type="InterPro" id="IPR036291">
    <property type="entry name" value="NAD(P)-bd_dom_sf"/>
</dbReference>
<dbReference type="Pfam" id="PF13561">
    <property type="entry name" value="adh_short_C2"/>
    <property type="match status" value="1"/>
</dbReference>
<organism evidence="4 5">
    <name type="scientific">Chitinophaga agri</name>
    <dbReference type="NCBI Taxonomy" id="2703787"/>
    <lineage>
        <taxon>Bacteria</taxon>
        <taxon>Pseudomonadati</taxon>
        <taxon>Bacteroidota</taxon>
        <taxon>Chitinophagia</taxon>
        <taxon>Chitinophagales</taxon>
        <taxon>Chitinophagaceae</taxon>
        <taxon>Chitinophaga</taxon>
    </lineage>
</organism>
<keyword evidence="2" id="KW-0560">Oxidoreductase</keyword>
<dbReference type="Gene3D" id="3.40.50.720">
    <property type="entry name" value="NAD(P)-binding Rossmann-like Domain"/>
    <property type="match status" value="1"/>
</dbReference>
<evidence type="ECO:0000256" key="1">
    <source>
        <dbReference type="ARBA" id="ARBA00006484"/>
    </source>
</evidence>
<accession>A0A6B9ZAC1</accession>
<dbReference type="NCBIfam" id="NF005075">
    <property type="entry name" value="PRK06500.1"/>
    <property type="match status" value="1"/>
</dbReference>
<evidence type="ECO:0000313" key="5">
    <source>
        <dbReference type="Proteomes" id="UP000476411"/>
    </source>
</evidence>
<keyword evidence="5" id="KW-1185">Reference proteome</keyword>
<gene>
    <name evidence="4" type="ORF">GWR21_00550</name>
</gene>
<dbReference type="RefSeq" id="WP_162329840.1">
    <property type="nucleotide sequence ID" value="NZ_CP048113.1"/>
</dbReference>
<dbReference type="FunFam" id="3.40.50.720:FF:000084">
    <property type="entry name" value="Short-chain dehydrogenase reductase"/>
    <property type="match status" value="1"/>
</dbReference>
<dbReference type="PRINTS" id="PR00081">
    <property type="entry name" value="GDHRDH"/>
</dbReference>
<feature type="domain" description="Ketoreductase" evidence="3">
    <location>
        <begin position="7"/>
        <end position="172"/>
    </location>
</feature>
<dbReference type="InterPro" id="IPR057326">
    <property type="entry name" value="KR_dom"/>
</dbReference>
<dbReference type="SUPFAM" id="SSF51735">
    <property type="entry name" value="NAD(P)-binding Rossmann-fold domains"/>
    <property type="match status" value="1"/>
</dbReference>
<evidence type="ECO:0000313" key="4">
    <source>
        <dbReference type="EMBL" id="QHS58135.1"/>
    </source>
</evidence>
<comment type="similarity">
    <text evidence="1">Belongs to the short-chain dehydrogenases/reductases (SDR) family.</text>
</comment>
<dbReference type="SMART" id="SM00822">
    <property type="entry name" value="PKS_KR"/>
    <property type="match status" value="1"/>
</dbReference>
<dbReference type="InterPro" id="IPR002347">
    <property type="entry name" value="SDR_fam"/>
</dbReference>
<evidence type="ECO:0000256" key="2">
    <source>
        <dbReference type="ARBA" id="ARBA00023002"/>
    </source>
</evidence>